<protein>
    <recommendedName>
        <fullName evidence="4">RING-type E3 ubiquitin transferase</fullName>
        <ecNumber evidence="4">2.3.2.27</ecNumber>
    </recommendedName>
</protein>
<evidence type="ECO:0000256" key="6">
    <source>
        <dbReference type="ARBA" id="ARBA00022692"/>
    </source>
</evidence>
<feature type="domain" description="RING-type" evidence="17">
    <location>
        <begin position="109"/>
        <end position="151"/>
    </location>
</feature>
<keyword evidence="10" id="KW-0862">Zinc</keyword>
<dbReference type="InterPro" id="IPR001841">
    <property type="entry name" value="Znf_RING"/>
</dbReference>
<comment type="similarity">
    <text evidence="13">Belongs to the RING-type zinc finger family. ATL subfamily.</text>
</comment>
<evidence type="ECO:0000313" key="19">
    <source>
        <dbReference type="Proteomes" id="UP001159364"/>
    </source>
</evidence>
<evidence type="ECO:0000256" key="5">
    <source>
        <dbReference type="ARBA" id="ARBA00022679"/>
    </source>
</evidence>
<gene>
    <name evidence="18" type="ORF">K2173_022522</name>
</gene>
<dbReference type="AlphaFoldDB" id="A0AAV8TJQ5"/>
<dbReference type="InterPro" id="IPR044600">
    <property type="entry name" value="ATL1/ATL16-like"/>
</dbReference>
<keyword evidence="9" id="KW-0833">Ubl conjugation pathway</keyword>
<feature type="transmembrane region" description="Helical" evidence="16">
    <location>
        <begin position="20"/>
        <end position="42"/>
    </location>
</feature>
<keyword evidence="12 16" id="KW-0472">Membrane</keyword>
<dbReference type="EMBL" id="JAIWQS010000005">
    <property type="protein sequence ID" value="KAJ8766463.1"/>
    <property type="molecule type" value="Genomic_DNA"/>
</dbReference>
<dbReference type="PANTHER" id="PTHR46913:SF1">
    <property type="entry name" value="RING-H2 FINGER PROTEIN ATL16"/>
    <property type="match status" value="1"/>
</dbReference>
<evidence type="ECO:0000256" key="2">
    <source>
        <dbReference type="ARBA" id="ARBA00004167"/>
    </source>
</evidence>
<comment type="subcellular location">
    <subcellularLocation>
        <location evidence="2">Membrane</location>
        <topology evidence="2">Single-pass membrane protein</topology>
    </subcellularLocation>
</comment>
<evidence type="ECO:0000256" key="15">
    <source>
        <dbReference type="SAM" id="MobiDB-lite"/>
    </source>
</evidence>
<evidence type="ECO:0000256" key="14">
    <source>
        <dbReference type="PROSITE-ProRule" id="PRU00175"/>
    </source>
</evidence>
<dbReference type="GO" id="GO:0016567">
    <property type="term" value="P:protein ubiquitination"/>
    <property type="evidence" value="ECO:0007669"/>
    <property type="project" value="InterPro"/>
</dbReference>
<keyword evidence="8 14" id="KW-0863">Zinc-finger</keyword>
<dbReference type="PROSITE" id="PS50089">
    <property type="entry name" value="ZF_RING_2"/>
    <property type="match status" value="1"/>
</dbReference>
<organism evidence="18 19">
    <name type="scientific">Erythroxylum novogranatense</name>
    <dbReference type="NCBI Taxonomy" id="1862640"/>
    <lineage>
        <taxon>Eukaryota</taxon>
        <taxon>Viridiplantae</taxon>
        <taxon>Streptophyta</taxon>
        <taxon>Embryophyta</taxon>
        <taxon>Tracheophyta</taxon>
        <taxon>Spermatophyta</taxon>
        <taxon>Magnoliopsida</taxon>
        <taxon>eudicotyledons</taxon>
        <taxon>Gunneridae</taxon>
        <taxon>Pentapetalae</taxon>
        <taxon>rosids</taxon>
        <taxon>fabids</taxon>
        <taxon>Malpighiales</taxon>
        <taxon>Erythroxylaceae</taxon>
        <taxon>Erythroxylum</taxon>
    </lineage>
</organism>
<evidence type="ECO:0000256" key="9">
    <source>
        <dbReference type="ARBA" id="ARBA00022786"/>
    </source>
</evidence>
<keyword evidence="7" id="KW-0479">Metal-binding</keyword>
<keyword evidence="11 16" id="KW-1133">Transmembrane helix</keyword>
<dbReference type="Proteomes" id="UP001159364">
    <property type="component" value="Linkage Group LG05"/>
</dbReference>
<evidence type="ECO:0000256" key="12">
    <source>
        <dbReference type="ARBA" id="ARBA00023136"/>
    </source>
</evidence>
<evidence type="ECO:0000256" key="3">
    <source>
        <dbReference type="ARBA" id="ARBA00004906"/>
    </source>
</evidence>
<evidence type="ECO:0000256" key="8">
    <source>
        <dbReference type="ARBA" id="ARBA00022771"/>
    </source>
</evidence>
<dbReference type="EC" id="2.3.2.27" evidence="4"/>
<reference evidence="18 19" key="1">
    <citation type="submission" date="2021-09" db="EMBL/GenBank/DDBJ databases">
        <title>Genomic insights and catalytic innovation underlie evolution of tropane alkaloids biosynthesis.</title>
        <authorList>
            <person name="Wang Y.-J."/>
            <person name="Tian T."/>
            <person name="Huang J.-P."/>
            <person name="Huang S.-X."/>
        </authorList>
    </citation>
    <scope>NUCLEOTIDE SEQUENCE [LARGE SCALE GENOMIC DNA]</scope>
    <source>
        <strain evidence="18">KIB-2018</strain>
        <tissue evidence="18">Leaf</tissue>
    </source>
</reference>
<sequence length="284" mass="31679">MEMESKDRTTSNGYALSGKIMMSAILVLFFVVILMVCLHLYARWYLLRLRRRQLRQNRERRGHLVFYEDPANPNSRSVAVAKRGLDDAVLRSLPLFVYSPGTGEDLAECAVCLSEFEEKEMGRTLPKCGHSFHVECIDMWFHSHSTCPLCRSLVEPVIHCPIQVVSSSSSSEITEVESSHNDLCRTCQEEEDHVGPSTSSSGGRRKPAGFVDFTIEVPRRQPNLEDESGTESPASQAFRSPVYRMLSFTRILSREIREALSPSAASSGGCGGAAVDIERGETRT</sequence>
<comment type="catalytic activity">
    <reaction evidence="1">
        <text>S-ubiquitinyl-[E2 ubiquitin-conjugating enzyme]-L-cysteine + [acceptor protein]-L-lysine = [E2 ubiquitin-conjugating enzyme]-L-cysteine + N(6)-ubiquitinyl-[acceptor protein]-L-lysine.</text>
        <dbReference type="EC" id="2.3.2.27"/>
    </reaction>
</comment>
<keyword evidence="5" id="KW-0808">Transferase</keyword>
<dbReference type="SUPFAM" id="SSF57850">
    <property type="entry name" value="RING/U-box"/>
    <property type="match status" value="1"/>
</dbReference>
<evidence type="ECO:0000256" key="13">
    <source>
        <dbReference type="ARBA" id="ARBA00024209"/>
    </source>
</evidence>
<evidence type="ECO:0000256" key="4">
    <source>
        <dbReference type="ARBA" id="ARBA00012483"/>
    </source>
</evidence>
<accession>A0AAV8TJQ5</accession>
<keyword evidence="6 16" id="KW-0812">Transmembrane</keyword>
<comment type="caution">
    <text evidence="18">The sequence shown here is derived from an EMBL/GenBank/DDBJ whole genome shotgun (WGS) entry which is preliminary data.</text>
</comment>
<dbReference type="GO" id="GO:0008270">
    <property type="term" value="F:zinc ion binding"/>
    <property type="evidence" value="ECO:0007669"/>
    <property type="project" value="UniProtKB-KW"/>
</dbReference>
<proteinExistence type="inferred from homology"/>
<dbReference type="SMART" id="SM00184">
    <property type="entry name" value="RING"/>
    <property type="match status" value="1"/>
</dbReference>
<dbReference type="InterPro" id="IPR013083">
    <property type="entry name" value="Znf_RING/FYVE/PHD"/>
</dbReference>
<dbReference type="GO" id="GO:0016020">
    <property type="term" value="C:membrane"/>
    <property type="evidence" value="ECO:0007669"/>
    <property type="project" value="UniProtKB-SubCell"/>
</dbReference>
<evidence type="ECO:0000256" key="16">
    <source>
        <dbReference type="SAM" id="Phobius"/>
    </source>
</evidence>
<evidence type="ECO:0000256" key="10">
    <source>
        <dbReference type="ARBA" id="ARBA00022833"/>
    </source>
</evidence>
<feature type="region of interest" description="Disordered" evidence="15">
    <location>
        <begin position="260"/>
        <end position="284"/>
    </location>
</feature>
<evidence type="ECO:0000256" key="1">
    <source>
        <dbReference type="ARBA" id="ARBA00000900"/>
    </source>
</evidence>
<dbReference type="Pfam" id="PF13639">
    <property type="entry name" value="zf-RING_2"/>
    <property type="match status" value="1"/>
</dbReference>
<dbReference type="CDD" id="cd16461">
    <property type="entry name" value="RING-H2_EL5-like"/>
    <property type="match status" value="1"/>
</dbReference>
<evidence type="ECO:0000259" key="17">
    <source>
        <dbReference type="PROSITE" id="PS50089"/>
    </source>
</evidence>
<name>A0AAV8TJQ5_9ROSI</name>
<dbReference type="Gene3D" id="3.30.40.10">
    <property type="entry name" value="Zinc/RING finger domain, C3HC4 (zinc finger)"/>
    <property type="match status" value="1"/>
</dbReference>
<evidence type="ECO:0000256" key="7">
    <source>
        <dbReference type="ARBA" id="ARBA00022723"/>
    </source>
</evidence>
<keyword evidence="19" id="KW-1185">Reference proteome</keyword>
<comment type="pathway">
    <text evidence="3">Protein modification; protein ubiquitination.</text>
</comment>
<dbReference type="PANTHER" id="PTHR46913">
    <property type="entry name" value="RING-H2 FINGER PROTEIN ATL16"/>
    <property type="match status" value="1"/>
</dbReference>
<feature type="region of interest" description="Disordered" evidence="15">
    <location>
        <begin position="188"/>
        <end position="236"/>
    </location>
</feature>
<dbReference type="FunFam" id="3.30.40.10:FF:000475">
    <property type="entry name" value="RING-H2 finger protein ATL3"/>
    <property type="match status" value="1"/>
</dbReference>
<evidence type="ECO:0000313" key="18">
    <source>
        <dbReference type="EMBL" id="KAJ8766463.1"/>
    </source>
</evidence>
<dbReference type="GO" id="GO:0061630">
    <property type="term" value="F:ubiquitin protein ligase activity"/>
    <property type="evidence" value="ECO:0007669"/>
    <property type="project" value="UniProtKB-EC"/>
</dbReference>
<evidence type="ECO:0000256" key="11">
    <source>
        <dbReference type="ARBA" id="ARBA00022989"/>
    </source>
</evidence>